<keyword evidence="8" id="KW-1185">Reference proteome</keyword>
<feature type="transmembrane region" description="Helical" evidence="6">
    <location>
        <begin position="60"/>
        <end position="79"/>
    </location>
</feature>
<dbReference type="InterPro" id="IPR007274">
    <property type="entry name" value="Cop_transporter"/>
</dbReference>
<keyword evidence="2 6" id="KW-0812">Transmembrane</keyword>
<dbReference type="PANTHER" id="PTHR12483:SF98">
    <property type="entry name" value="COPPER TRANSPORT PROTEIN"/>
    <property type="match status" value="1"/>
</dbReference>
<keyword evidence="3 6" id="KW-0187">Copper transport</keyword>
<evidence type="ECO:0000313" key="7">
    <source>
        <dbReference type="EMBL" id="KAG5606661.1"/>
    </source>
</evidence>
<keyword evidence="6" id="KW-0186">Copper</keyword>
<keyword evidence="6" id="KW-0813">Transport</keyword>
<comment type="similarity">
    <text evidence="1 6">Belongs to the copper transporter (Ctr) (TC 1.A.56) family. SLC31A subfamily.</text>
</comment>
<dbReference type="AlphaFoldDB" id="A0A9J5Z390"/>
<keyword evidence="4 6" id="KW-1133">Transmembrane helix</keyword>
<feature type="transmembrane region" description="Helical" evidence="6">
    <location>
        <begin position="110"/>
        <end position="139"/>
    </location>
</feature>
<comment type="subcellular location">
    <subcellularLocation>
        <location evidence="6">Membrane</location>
        <topology evidence="6">Multi-pass membrane protein</topology>
    </subcellularLocation>
</comment>
<comment type="caution">
    <text evidence="7">The sequence shown here is derived from an EMBL/GenBank/DDBJ whole genome shotgun (WGS) entry which is preliminary data.</text>
</comment>
<accession>A0A9J5Z390</accession>
<dbReference type="GO" id="GO:0005375">
    <property type="term" value="F:copper ion transmembrane transporter activity"/>
    <property type="evidence" value="ECO:0007669"/>
    <property type="project" value="UniProtKB-UniRule"/>
</dbReference>
<dbReference type="OrthoDB" id="73901at2759"/>
<protein>
    <recommendedName>
        <fullName evidence="6">Copper transport protein</fullName>
    </recommendedName>
</protein>
<evidence type="ECO:0000256" key="2">
    <source>
        <dbReference type="ARBA" id="ARBA00022692"/>
    </source>
</evidence>
<evidence type="ECO:0000256" key="4">
    <source>
        <dbReference type="ARBA" id="ARBA00022989"/>
    </source>
</evidence>
<evidence type="ECO:0000256" key="6">
    <source>
        <dbReference type="RuleBase" id="RU367022"/>
    </source>
</evidence>
<evidence type="ECO:0000256" key="3">
    <source>
        <dbReference type="ARBA" id="ARBA00022796"/>
    </source>
</evidence>
<proteinExistence type="inferred from homology"/>
<dbReference type="GO" id="GO:0005886">
    <property type="term" value="C:plasma membrane"/>
    <property type="evidence" value="ECO:0007669"/>
    <property type="project" value="TreeGrafter"/>
</dbReference>
<evidence type="ECO:0000256" key="5">
    <source>
        <dbReference type="ARBA" id="ARBA00023136"/>
    </source>
</evidence>
<dbReference type="Proteomes" id="UP000824120">
    <property type="component" value="Chromosome 5"/>
</dbReference>
<dbReference type="EMBL" id="JACXVP010000005">
    <property type="protein sequence ID" value="KAG5606661.1"/>
    <property type="molecule type" value="Genomic_DNA"/>
</dbReference>
<organism evidence="7 8">
    <name type="scientific">Solanum commersonii</name>
    <name type="common">Commerson's wild potato</name>
    <name type="synonym">Commerson's nightshade</name>
    <dbReference type="NCBI Taxonomy" id="4109"/>
    <lineage>
        <taxon>Eukaryota</taxon>
        <taxon>Viridiplantae</taxon>
        <taxon>Streptophyta</taxon>
        <taxon>Embryophyta</taxon>
        <taxon>Tracheophyta</taxon>
        <taxon>Spermatophyta</taxon>
        <taxon>Magnoliopsida</taxon>
        <taxon>eudicotyledons</taxon>
        <taxon>Gunneridae</taxon>
        <taxon>Pentapetalae</taxon>
        <taxon>asterids</taxon>
        <taxon>lamiids</taxon>
        <taxon>Solanales</taxon>
        <taxon>Solanaceae</taxon>
        <taxon>Solanoideae</taxon>
        <taxon>Solaneae</taxon>
        <taxon>Solanum</taxon>
    </lineage>
</organism>
<reference evidence="7 8" key="1">
    <citation type="submission" date="2020-09" db="EMBL/GenBank/DDBJ databases">
        <title>De no assembly of potato wild relative species, Solanum commersonii.</title>
        <authorList>
            <person name="Cho K."/>
        </authorList>
    </citation>
    <scope>NUCLEOTIDE SEQUENCE [LARGE SCALE GENOMIC DNA]</scope>
    <source>
        <strain evidence="7">LZ3.2</strain>
        <tissue evidence="7">Leaf</tissue>
    </source>
</reference>
<dbReference type="PANTHER" id="PTHR12483">
    <property type="entry name" value="SOLUTE CARRIER FAMILY 31 COPPER TRANSPORTERS"/>
    <property type="match status" value="1"/>
</dbReference>
<gene>
    <name evidence="7" type="ORF">H5410_028153</name>
</gene>
<name>A0A9J5Z390_SOLCO</name>
<keyword evidence="6" id="KW-0406">Ion transport</keyword>
<dbReference type="Pfam" id="PF04145">
    <property type="entry name" value="Ctr"/>
    <property type="match status" value="1"/>
</dbReference>
<sequence length="161" mass="17996">MLSPLLPKVNSNPFGSEIHIIEVNKSEKKRKGKEKEDGVNSNIVNEILFSSWHGYDNLDMYILTLVVIFFMTVFVEFLSHSNYVYKSNVDHVTSGLLQTTLYGLRIGLDYVAMLVVMSFNGGVFLVGIVGQYSLGFLFFGSRVFKKPSSGKNLDLPPISCS</sequence>
<keyword evidence="5 6" id="KW-0472">Membrane</keyword>
<evidence type="ECO:0000256" key="1">
    <source>
        <dbReference type="ARBA" id="ARBA00006921"/>
    </source>
</evidence>
<evidence type="ECO:0000313" key="8">
    <source>
        <dbReference type="Proteomes" id="UP000824120"/>
    </source>
</evidence>